<organism evidence="3 4">
    <name type="scientific">Gossypium davidsonii</name>
    <name type="common">Davidson's cotton</name>
    <name type="synonym">Gossypium klotzschianum subsp. davidsonii</name>
    <dbReference type="NCBI Taxonomy" id="34287"/>
    <lineage>
        <taxon>Eukaryota</taxon>
        <taxon>Viridiplantae</taxon>
        <taxon>Streptophyta</taxon>
        <taxon>Embryophyta</taxon>
        <taxon>Tracheophyta</taxon>
        <taxon>Spermatophyta</taxon>
        <taxon>Magnoliopsida</taxon>
        <taxon>eudicotyledons</taxon>
        <taxon>Gunneridae</taxon>
        <taxon>Pentapetalae</taxon>
        <taxon>rosids</taxon>
        <taxon>malvids</taxon>
        <taxon>Malvales</taxon>
        <taxon>Malvaceae</taxon>
        <taxon>Malvoideae</taxon>
        <taxon>Gossypium</taxon>
    </lineage>
</organism>
<dbReference type="EMBL" id="JABFAC010000001">
    <property type="protein sequence ID" value="MBA0604410.1"/>
    <property type="molecule type" value="Genomic_DNA"/>
</dbReference>
<feature type="domain" description="AMP-dependent synthetase/ligase" evidence="2">
    <location>
        <begin position="145"/>
        <end position="356"/>
    </location>
</feature>
<evidence type="ECO:0000313" key="3">
    <source>
        <dbReference type="EMBL" id="MBA0604410.1"/>
    </source>
</evidence>
<reference evidence="3 4" key="1">
    <citation type="journal article" date="2019" name="Genome Biol. Evol.">
        <title>Insights into the evolution of the New World diploid cottons (Gossypium, subgenus Houzingenia) based on genome sequencing.</title>
        <authorList>
            <person name="Grover C.E."/>
            <person name="Arick M.A. 2nd"/>
            <person name="Thrash A."/>
            <person name="Conover J.L."/>
            <person name="Sanders W.S."/>
            <person name="Peterson D.G."/>
            <person name="Frelichowski J.E."/>
            <person name="Scheffler J.A."/>
            <person name="Scheffler B.E."/>
            <person name="Wendel J.F."/>
        </authorList>
    </citation>
    <scope>NUCLEOTIDE SEQUENCE [LARGE SCALE GENOMIC DNA]</scope>
    <source>
        <strain evidence="3">27</strain>
        <tissue evidence="3">Leaf</tissue>
    </source>
</reference>
<dbReference type="GO" id="GO:0016405">
    <property type="term" value="F:CoA-ligase activity"/>
    <property type="evidence" value="ECO:0007669"/>
    <property type="project" value="TreeGrafter"/>
</dbReference>
<dbReference type="Proteomes" id="UP000593561">
    <property type="component" value="Unassembled WGS sequence"/>
</dbReference>
<name>A0A7J8QT25_GOSDV</name>
<dbReference type="PANTHER" id="PTHR24096">
    <property type="entry name" value="LONG-CHAIN-FATTY-ACID--COA LIGASE"/>
    <property type="match status" value="1"/>
</dbReference>
<sequence>MAATTANCRCPAVDPNTGFSSQMKTFHFSHASATVGSDTTFIVDAANGNTLSYSQFIAQIYSLAYSLKKNFSFSQNDVAFILSPPSFHVPSLYFALMSLGIVVSPASPLDIFQVSIFQTRNNHPRLAEFLSFLTQPNIVNEVVDSINVSQHDTSAILYSSETIGRVKGILLSHLNIIALIAGYYHLRKTPQEQEEPHPVSFFTVLLFHVFGSFLLARACSMGETVVFTDIFEFEGMLTFMPVSPPLVVAFTKSELTKKYDLSSLMLLGSGGALLGKEVSERFKEKFPTVELIQGYGLTETGGGATRVIGPEEAARYGSVGRLAENMEAKIVDPETGEALPPGQRGELWLRGPTVMK</sequence>
<dbReference type="Pfam" id="PF00501">
    <property type="entry name" value="AMP-binding"/>
    <property type="match status" value="1"/>
</dbReference>
<evidence type="ECO:0000256" key="1">
    <source>
        <dbReference type="ARBA" id="ARBA00022598"/>
    </source>
</evidence>
<evidence type="ECO:0000259" key="2">
    <source>
        <dbReference type="Pfam" id="PF00501"/>
    </source>
</evidence>
<dbReference type="AlphaFoldDB" id="A0A7J8QT25"/>
<accession>A0A7J8QT25</accession>
<dbReference type="PANTHER" id="PTHR24096:SF251">
    <property type="entry name" value="4-COUMARATE--COA LIGASE-LIKE 9"/>
    <property type="match status" value="1"/>
</dbReference>
<evidence type="ECO:0000313" key="4">
    <source>
        <dbReference type="Proteomes" id="UP000593561"/>
    </source>
</evidence>
<dbReference type="InterPro" id="IPR042099">
    <property type="entry name" value="ANL_N_sf"/>
</dbReference>
<comment type="caution">
    <text evidence="3">The sequence shown here is derived from an EMBL/GenBank/DDBJ whole genome shotgun (WGS) entry which is preliminary data.</text>
</comment>
<gene>
    <name evidence="3" type="ORF">Godav_017072</name>
</gene>
<keyword evidence="4" id="KW-1185">Reference proteome</keyword>
<dbReference type="InterPro" id="IPR000873">
    <property type="entry name" value="AMP-dep_synth/lig_dom"/>
</dbReference>
<protein>
    <recommendedName>
        <fullName evidence="2">AMP-dependent synthetase/ligase domain-containing protein</fullName>
    </recommendedName>
</protein>
<keyword evidence="1" id="KW-0436">Ligase</keyword>
<dbReference type="Gene3D" id="3.40.50.12780">
    <property type="entry name" value="N-terminal domain of ligase-like"/>
    <property type="match status" value="1"/>
</dbReference>
<dbReference type="SUPFAM" id="SSF56801">
    <property type="entry name" value="Acetyl-CoA synthetase-like"/>
    <property type="match status" value="1"/>
</dbReference>
<proteinExistence type="predicted"/>
<feature type="non-terminal residue" evidence="3">
    <location>
        <position position="356"/>
    </location>
</feature>